<dbReference type="EMBL" id="CAMXCT020002146">
    <property type="protein sequence ID" value="CAL1149376.1"/>
    <property type="molecule type" value="Genomic_DNA"/>
</dbReference>
<reference evidence="2" key="1">
    <citation type="submission" date="2022-10" db="EMBL/GenBank/DDBJ databases">
        <authorList>
            <person name="Chen Y."/>
            <person name="Dougan E. K."/>
            <person name="Chan C."/>
            <person name="Rhodes N."/>
            <person name="Thang M."/>
        </authorList>
    </citation>
    <scope>NUCLEOTIDE SEQUENCE</scope>
</reference>
<dbReference type="Pfam" id="PF00651">
    <property type="entry name" value="BTB"/>
    <property type="match status" value="1"/>
</dbReference>
<organism evidence="2">
    <name type="scientific">Cladocopium goreaui</name>
    <dbReference type="NCBI Taxonomy" id="2562237"/>
    <lineage>
        <taxon>Eukaryota</taxon>
        <taxon>Sar</taxon>
        <taxon>Alveolata</taxon>
        <taxon>Dinophyceae</taxon>
        <taxon>Suessiales</taxon>
        <taxon>Symbiodiniaceae</taxon>
        <taxon>Cladocopium</taxon>
    </lineage>
</organism>
<gene>
    <name evidence="2" type="ORF">C1SCF055_LOCUS22515</name>
</gene>
<dbReference type="OrthoDB" id="432528at2759"/>
<dbReference type="PANTHER" id="PTHR24413">
    <property type="entry name" value="SPECKLE-TYPE POZ PROTEIN"/>
    <property type="match status" value="1"/>
</dbReference>
<dbReference type="Proteomes" id="UP001152797">
    <property type="component" value="Unassembled WGS sequence"/>
</dbReference>
<sequence length="258" mass="27891">MYYGAPNAPCQAADLGFLPQSFGIRSLGNLSLSQVGTKGSRREGPAVKPGDSVMVRWVAGSAEVFVNEVRIWHGSLLAPARARRFFGASVADNAVLRIEATQKHSRTPLCYTERLLQTPCFSDVRVVCADGSVLEAHKALLAASSPVFNRMFESGMLETKENSVSIPAPKEVVANLLRHVYTGVFDPNIDAAAMIELAHMYDLQDLAVFCGEVFVDNLAPANVSQCAKKIGPLRNNPHDFGYMVSVGSAQMPSDDAFE</sequence>
<evidence type="ECO:0000313" key="3">
    <source>
        <dbReference type="EMBL" id="CAL4783313.1"/>
    </source>
</evidence>
<comment type="caution">
    <text evidence="2">The sequence shown here is derived from an EMBL/GenBank/DDBJ whole genome shotgun (WGS) entry which is preliminary data.</text>
</comment>
<dbReference type="AlphaFoldDB" id="A0A9P1CR80"/>
<dbReference type="CDD" id="cd18186">
    <property type="entry name" value="BTB_POZ_ZBTB_KLHL-like"/>
    <property type="match status" value="1"/>
</dbReference>
<accession>A0A9P1CR80</accession>
<evidence type="ECO:0000259" key="1">
    <source>
        <dbReference type="PROSITE" id="PS50097"/>
    </source>
</evidence>
<dbReference type="InterPro" id="IPR011333">
    <property type="entry name" value="SKP1/BTB/POZ_sf"/>
</dbReference>
<evidence type="ECO:0000313" key="2">
    <source>
        <dbReference type="EMBL" id="CAI3996001.1"/>
    </source>
</evidence>
<dbReference type="Gene3D" id="3.30.710.10">
    <property type="entry name" value="Potassium Channel Kv1.1, Chain A"/>
    <property type="match status" value="1"/>
</dbReference>
<proteinExistence type="predicted"/>
<dbReference type="InterPro" id="IPR000210">
    <property type="entry name" value="BTB/POZ_dom"/>
</dbReference>
<feature type="domain" description="BTB" evidence="1">
    <location>
        <begin position="122"/>
        <end position="189"/>
    </location>
</feature>
<reference evidence="3 4" key="2">
    <citation type="submission" date="2024-05" db="EMBL/GenBank/DDBJ databases">
        <authorList>
            <person name="Chen Y."/>
            <person name="Shah S."/>
            <person name="Dougan E. K."/>
            <person name="Thang M."/>
            <person name="Chan C."/>
        </authorList>
    </citation>
    <scope>NUCLEOTIDE SEQUENCE [LARGE SCALE GENOMIC DNA]</scope>
</reference>
<evidence type="ECO:0000313" key="4">
    <source>
        <dbReference type="Proteomes" id="UP001152797"/>
    </source>
</evidence>
<dbReference type="EMBL" id="CAMXCT010002146">
    <property type="protein sequence ID" value="CAI3996001.1"/>
    <property type="molecule type" value="Genomic_DNA"/>
</dbReference>
<dbReference type="PROSITE" id="PS50097">
    <property type="entry name" value="BTB"/>
    <property type="match status" value="1"/>
</dbReference>
<name>A0A9P1CR80_9DINO</name>
<dbReference type="SUPFAM" id="SSF54695">
    <property type="entry name" value="POZ domain"/>
    <property type="match status" value="1"/>
</dbReference>
<protein>
    <submittedName>
        <fullName evidence="3">Speckle-type POZ protein-like (HIB homolog 2) (Roadkill homolog 2)</fullName>
    </submittedName>
</protein>
<dbReference type="SMART" id="SM00225">
    <property type="entry name" value="BTB"/>
    <property type="match status" value="1"/>
</dbReference>
<keyword evidence="4" id="KW-1185">Reference proteome</keyword>
<dbReference type="EMBL" id="CAMXCT030002146">
    <property type="protein sequence ID" value="CAL4783313.1"/>
    <property type="molecule type" value="Genomic_DNA"/>
</dbReference>